<evidence type="ECO:0000313" key="2">
    <source>
        <dbReference type="Proteomes" id="UP000016638"/>
    </source>
</evidence>
<comment type="caution">
    <text evidence="1">The sequence shown here is derived from an EMBL/GenBank/DDBJ whole genome shotgun (WGS) entry which is preliminary data.</text>
</comment>
<evidence type="ECO:0000313" key="1">
    <source>
        <dbReference type="EMBL" id="ERL09480.1"/>
    </source>
</evidence>
<dbReference type="Proteomes" id="UP000016638">
    <property type="component" value="Unassembled WGS sequence"/>
</dbReference>
<organism evidence="1 2">
    <name type="scientific">Olsenella profusa F0195</name>
    <dbReference type="NCBI Taxonomy" id="1125712"/>
    <lineage>
        <taxon>Bacteria</taxon>
        <taxon>Bacillati</taxon>
        <taxon>Actinomycetota</taxon>
        <taxon>Coriobacteriia</taxon>
        <taxon>Coriobacteriales</taxon>
        <taxon>Atopobiaceae</taxon>
        <taxon>Olsenella</taxon>
    </lineage>
</organism>
<gene>
    <name evidence="1" type="ORF">HMPREF1316_1631</name>
</gene>
<name>U2TSY9_9ACTN</name>
<accession>U2TSY9</accession>
<protein>
    <submittedName>
        <fullName evidence="1">Uncharacterized protein</fullName>
    </submittedName>
</protein>
<sequence>MRIRESYRDELEAPSFEVMENSITVILPVIGSQAAHTALLSSSPLSAAL</sequence>
<keyword evidence="2" id="KW-1185">Reference proteome</keyword>
<dbReference type="EMBL" id="AWEZ01000029">
    <property type="protein sequence ID" value="ERL09480.1"/>
    <property type="molecule type" value="Genomic_DNA"/>
</dbReference>
<reference evidence="1 2" key="1">
    <citation type="submission" date="2013-08" db="EMBL/GenBank/DDBJ databases">
        <authorList>
            <person name="Durkin A.S."/>
            <person name="Haft D.R."/>
            <person name="McCorrison J."/>
            <person name="Torralba M."/>
            <person name="Gillis M."/>
            <person name="Haft D.H."/>
            <person name="Methe B."/>
            <person name="Sutton G."/>
            <person name="Nelson K.E."/>
        </authorList>
    </citation>
    <scope>NUCLEOTIDE SEQUENCE [LARGE SCALE GENOMIC DNA]</scope>
    <source>
        <strain evidence="1 2">F0195</strain>
    </source>
</reference>
<proteinExistence type="predicted"/>
<dbReference type="AlphaFoldDB" id="U2TSY9"/>